<reference evidence="2" key="1">
    <citation type="journal article" date="2014" name="Infect. Immun.">
        <title>Identification and Characterization of a Peculiar vtx2-Converting Phage Frequently Present in Verocytotoxin-Producing Escherichia coli O157 Isolated from Human Infections.</title>
        <authorList>
            <person name="Tozzoli R."/>
            <person name="Grande L."/>
            <person name="Michelacci V."/>
            <person name="Fioravanti R."/>
            <person name="Gally D."/>
            <person name="Xu X."/>
            <person name="La Ragione R."/>
            <person name="Anjum M."/>
            <person name="Wu G."/>
            <person name="Caprioli A."/>
            <person name="Morabito S."/>
        </authorList>
    </citation>
    <scope>NUCLEOTIDE SEQUENCE</scope>
</reference>
<feature type="compositionally biased region" description="Basic and acidic residues" evidence="1">
    <location>
        <begin position="104"/>
        <end position="123"/>
    </location>
</feature>
<feature type="region of interest" description="Disordered" evidence="1">
    <location>
        <begin position="101"/>
        <end position="125"/>
    </location>
</feature>
<sequence length="173" mass="19254">MAKSNVSVQAFKDFLEELMSLNIMKEATARNLKNSSARLLTVVQEEEMGDVTQLDVNELAERYINATEPKPSDSSITAYKSRMESAIKKFVAFQSGEEIPYTPIDKESSEEKDLTGEPTKVEGKANALHTYDLPVVLRPESGVTVTIKGIPNDITNEEAERISSILKVYVRPQ</sequence>
<accession>A0A068CGJ1</accession>
<name>A0A068CGJ1_9VIRU</name>
<evidence type="ECO:0000256" key="1">
    <source>
        <dbReference type="SAM" id="MobiDB-lite"/>
    </source>
</evidence>
<protein>
    <submittedName>
        <fullName evidence="2">Uncharacterized protein</fullName>
    </submittedName>
</protein>
<dbReference type="EMBL" id="KF241843">
    <property type="protein sequence ID" value="AID18077.1"/>
    <property type="molecule type" value="Genomic_DNA"/>
</dbReference>
<evidence type="ECO:0000313" key="2">
    <source>
        <dbReference type="EMBL" id="AID18077.1"/>
    </source>
</evidence>
<proteinExistence type="predicted"/>
<organism evidence="2">
    <name type="scientific">Escherichia phage phi-8</name>
    <dbReference type="NCBI Taxonomy" id="1504984"/>
    <lineage>
        <taxon>Viruses</taxon>
    </lineage>
</organism>